<reference evidence="2" key="1">
    <citation type="submission" date="2020-08" db="EMBL/GenBank/DDBJ databases">
        <title>Genome public.</title>
        <authorList>
            <person name="Liu C."/>
            <person name="Sun Q."/>
        </authorList>
    </citation>
    <scope>NUCLEOTIDE SEQUENCE</scope>
    <source>
        <strain evidence="2">BX1005</strain>
    </source>
</reference>
<dbReference type="AlphaFoldDB" id="A0A923RUK3"/>
<organism evidence="2 3">
    <name type="scientific">Roseburia zhanii</name>
    <dbReference type="NCBI Taxonomy" id="2763064"/>
    <lineage>
        <taxon>Bacteria</taxon>
        <taxon>Bacillati</taxon>
        <taxon>Bacillota</taxon>
        <taxon>Clostridia</taxon>
        <taxon>Lachnospirales</taxon>
        <taxon>Lachnospiraceae</taxon>
        <taxon>Roseburia</taxon>
    </lineage>
</organism>
<evidence type="ECO:0000256" key="1">
    <source>
        <dbReference type="SAM" id="Phobius"/>
    </source>
</evidence>
<dbReference type="RefSeq" id="WP_186866282.1">
    <property type="nucleotide sequence ID" value="NZ_JACOPH010000002.1"/>
</dbReference>
<proteinExistence type="predicted"/>
<dbReference type="EMBL" id="JACOPH010000002">
    <property type="protein sequence ID" value="MBC5713319.1"/>
    <property type="molecule type" value="Genomic_DNA"/>
</dbReference>
<keyword evidence="1" id="KW-1133">Transmembrane helix</keyword>
<feature type="transmembrane region" description="Helical" evidence="1">
    <location>
        <begin position="237"/>
        <end position="259"/>
    </location>
</feature>
<feature type="transmembrane region" description="Helical" evidence="1">
    <location>
        <begin position="105"/>
        <end position="128"/>
    </location>
</feature>
<dbReference type="PROSITE" id="PS51257">
    <property type="entry name" value="PROKAR_LIPOPROTEIN"/>
    <property type="match status" value="1"/>
</dbReference>
<accession>A0A923RUK3</accession>
<keyword evidence="3" id="KW-1185">Reference proteome</keyword>
<comment type="caution">
    <text evidence="2">The sequence shown here is derived from an EMBL/GenBank/DDBJ whole genome shotgun (WGS) entry which is preliminary data.</text>
</comment>
<evidence type="ECO:0000313" key="2">
    <source>
        <dbReference type="EMBL" id="MBC5713319.1"/>
    </source>
</evidence>
<name>A0A923RUK3_9FIRM</name>
<evidence type="ECO:0000313" key="3">
    <source>
        <dbReference type="Proteomes" id="UP000606720"/>
    </source>
</evidence>
<feature type="transmembrane region" description="Helical" evidence="1">
    <location>
        <begin position="155"/>
        <end position="178"/>
    </location>
</feature>
<gene>
    <name evidence="2" type="ORF">H8S17_03680</name>
</gene>
<dbReference type="Proteomes" id="UP000606720">
    <property type="component" value="Unassembled WGS sequence"/>
</dbReference>
<feature type="transmembrane region" description="Helical" evidence="1">
    <location>
        <begin position="20"/>
        <end position="41"/>
    </location>
</feature>
<feature type="transmembrane region" description="Helical" evidence="1">
    <location>
        <begin position="53"/>
        <end position="73"/>
    </location>
</feature>
<feature type="transmembrane region" description="Helical" evidence="1">
    <location>
        <begin position="190"/>
        <end position="217"/>
    </location>
</feature>
<sequence length="272" mass="30201">MLRKLFKHEFKETAKLLLPLDLVLLAVTVIGCILLGSSILQNESLQMLSFSCMMIYILSIFALFIITAVYLTVRFYKTMYAAQGYLTHTLPVSTISIIHTKLLTAVFWLLIAAVITTGSIFLLIRIAAGNDWDPAAFSIAADALYESLGIPFGEFMSYIILSVLLSCFSMVLMIFASLSVGQLFGQHRILAAVVTYIVFYIIQQIISMIVLFAIGIGNTYDFSDEVLLSDAPNAVASFYRGTFITGIIEALIFAIAFYITGRYITCKHLNLE</sequence>
<protein>
    <submittedName>
        <fullName evidence="2">Uncharacterized protein</fullName>
    </submittedName>
</protein>
<keyword evidence="1" id="KW-0812">Transmembrane</keyword>
<keyword evidence="1" id="KW-0472">Membrane</keyword>